<protein>
    <submittedName>
        <fullName evidence="1">NETI motif-containing protein</fullName>
    </submittedName>
</protein>
<gene>
    <name evidence="1" type="ORF">J8TS2_27560</name>
</gene>
<dbReference type="EMBL" id="BORB01000024">
    <property type="protein sequence ID" value="GIN58437.1"/>
    <property type="molecule type" value="Genomic_DNA"/>
</dbReference>
<dbReference type="RefSeq" id="WP_212966650.1">
    <property type="nucleotide sequence ID" value="NZ_BORB01000024.1"/>
</dbReference>
<dbReference type="InterPro" id="IPR025930">
    <property type="entry name" value="NETI"/>
</dbReference>
<proteinExistence type="predicted"/>
<accession>A0ABQ4KKF8</accession>
<evidence type="ECO:0000313" key="2">
    <source>
        <dbReference type="Proteomes" id="UP000679950"/>
    </source>
</evidence>
<reference evidence="1 2" key="1">
    <citation type="submission" date="2021-03" db="EMBL/GenBank/DDBJ databases">
        <title>Antimicrobial resistance genes in bacteria isolated from Japanese honey, and their potential for conferring macrolide and lincosamide resistance in the American foulbrood pathogen Paenibacillus larvae.</title>
        <authorList>
            <person name="Okamoto M."/>
            <person name="Kumagai M."/>
            <person name="Kanamori H."/>
            <person name="Takamatsu D."/>
        </authorList>
    </citation>
    <scope>NUCLEOTIDE SEQUENCE [LARGE SCALE GENOMIC DNA]</scope>
    <source>
        <strain evidence="1 2">J8TS2</strain>
    </source>
</reference>
<dbReference type="Proteomes" id="UP000679950">
    <property type="component" value="Unassembled WGS sequence"/>
</dbReference>
<keyword evidence="2" id="KW-1185">Reference proteome</keyword>
<sequence length="62" mass="7359">MKKEFEVLENESIEECLKRMEREGYLPIKRSEKPIFQEVKRNGKIEYVPVSRKIVFKGVKSG</sequence>
<dbReference type="Pfam" id="PF14044">
    <property type="entry name" value="NETI"/>
    <property type="match status" value="1"/>
</dbReference>
<evidence type="ECO:0000313" key="1">
    <source>
        <dbReference type="EMBL" id="GIN58437.1"/>
    </source>
</evidence>
<organism evidence="1 2">
    <name type="scientific">Lederbergia ruris</name>
    <dbReference type="NCBI Taxonomy" id="217495"/>
    <lineage>
        <taxon>Bacteria</taxon>
        <taxon>Bacillati</taxon>
        <taxon>Bacillota</taxon>
        <taxon>Bacilli</taxon>
        <taxon>Bacillales</taxon>
        <taxon>Bacillaceae</taxon>
        <taxon>Lederbergia</taxon>
    </lineage>
</organism>
<name>A0ABQ4KKF8_9BACI</name>
<comment type="caution">
    <text evidence="1">The sequence shown here is derived from an EMBL/GenBank/DDBJ whole genome shotgun (WGS) entry which is preliminary data.</text>
</comment>